<dbReference type="NCBIfam" id="TIGR00022">
    <property type="entry name" value="YhcH/YjgK/YiaL family protein"/>
    <property type="match status" value="1"/>
</dbReference>
<dbReference type="InterPro" id="IPR037012">
    <property type="entry name" value="NanQ/TabA/YiaL_sf"/>
</dbReference>
<keyword evidence="2" id="KW-1185">Reference proteome</keyword>
<proteinExistence type="predicted"/>
<dbReference type="Gene3D" id="2.60.120.370">
    <property type="entry name" value="YhcH/YjgK/YiaL"/>
    <property type="match status" value="1"/>
</dbReference>
<dbReference type="PANTHER" id="PTHR34986:SF4">
    <property type="entry name" value="EVOLVED BETA-GALACTOSIDASE SUBUNIT BETA-RELATED"/>
    <property type="match status" value="1"/>
</dbReference>
<sequence length="155" mass="17442">MIAGNLNQLALASLPVELANILAEPEVSFSNLVKLADGKYQKQGESWFYTVGDFQTSPKSARHTEYHKEYLDIQVVLNGEEIIGYQLENVINSPLPEKKPDFYLLENPQLNNEIHLKAGDFAIFYPGEPHQALCMVNEPKTVRKAVFKVPKGLVK</sequence>
<dbReference type="InterPro" id="IPR004375">
    <property type="entry name" value="NanQ/TabA/YiaL"/>
</dbReference>
<comment type="caution">
    <text evidence="1">The sequence shown here is derived from an EMBL/GenBank/DDBJ whole genome shotgun (WGS) entry which is preliminary data.</text>
</comment>
<accession>A0A4R1L4Q2</accession>
<name>A0A4R1L4Q2_9PAST</name>
<dbReference type="EMBL" id="SMGJ01000001">
    <property type="protein sequence ID" value="TCK71199.1"/>
    <property type="molecule type" value="Genomic_DNA"/>
</dbReference>
<gene>
    <name evidence="1" type="ORF">EV692_0264</name>
</gene>
<dbReference type="GO" id="GO:0044010">
    <property type="term" value="P:single-species biofilm formation"/>
    <property type="evidence" value="ECO:0007669"/>
    <property type="project" value="TreeGrafter"/>
</dbReference>
<dbReference type="Pfam" id="PF04074">
    <property type="entry name" value="DUF386"/>
    <property type="match status" value="1"/>
</dbReference>
<dbReference type="SUPFAM" id="SSF51197">
    <property type="entry name" value="Clavaminate synthase-like"/>
    <property type="match status" value="1"/>
</dbReference>
<dbReference type="PANTHER" id="PTHR34986">
    <property type="entry name" value="EVOLVED BETA-GALACTOSIDASE SUBUNIT BETA"/>
    <property type="match status" value="1"/>
</dbReference>
<dbReference type="RefSeq" id="WP_132299771.1">
    <property type="nucleotide sequence ID" value="NZ_CP170642.1"/>
</dbReference>
<dbReference type="Proteomes" id="UP000295496">
    <property type="component" value="Unassembled WGS sequence"/>
</dbReference>
<protein>
    <submittedName>
        <fullName evidence="1">YhcH/YjgK/YiaL family protein</fullName>
    </submittedName>
</protein>
<evidence type="ECO:0000313" key="2">
    <source>
        <dbReference type="Proteomes" id="UP000295496"/>
    </source>
</evidence>
<organism evidence="1 2">
    <name type="scientific">Lonepinella koalarum</name>
    <dbReference type="NCBI Taxonomy" id="53417"/>
    <lineage>
        <taxon>Bacteria</taxon>
        <taxon>Pseudomonadati</taxon>
        <taxon>Pseudomonadota</taxon>
        <taxon>Gammaproteobacteria</taxon>
        <taxon>Pasteurellales</taxon>
        <taxon>Pasteurellaceae</taxon>
        <taxon>Lonepinella</taxon>
    </lineage>
</organism>
<dbReference type="AlphaFoldDB" id="A0A4R1L4Q2"/>
<reference evidence="1 2" key="1">
    <citation type="submission" date="2019-03" db="EMBL/GenBank/DDBJ databases">
        <title>Genomic Encyclopedia of Type Strains, Phase IV (KMG-IV): sequencing the most valuable type-strain genomes for metagenomic binning, comparative biology and taxonomic classification.</title>
        <authorList>
            <person name="Goeker M."/>
        </authorList>
    </citation>
    <scope>NUCLEOTIDE SEQUENCE [LARGE SCALE GENOMIC DNA]</scope>
    <source>
        <strain evidence="1 2">DSM 10053</strain>
    </source>
</reference>
<evidence type="ECO:0000313" key="1">
    <source>
        <dbReference type="EMBL" id="TCK71199.1"/>
    </source>
</evidence>
<dbReference type="GO" id="GO:0005829">
    <property type="term" value="C:cytosol"/>
    <property type="evidence" value="ECO:0007669"/>
    <property type="project" value="TreeGrafter"/>
</dbReference>